<gene>
    <name evidence="2" type="ORF">IEQ34_007217</name>
</gene>
<proteinExistence type="predicted"/>
<protein>
    <submittedName>
        <fullName evidence="2">Uncharacterized protein</fullName>
    </submittedName>
</protein>
<dbReference type="Proteomes" id="UP000775213">
    <property type="component" value="Unassembled WGS sequence"/>
</dbReference>
<organism evidence="2 3">
    <name type="scientific">Dendrobium chrysotoxum</name>
    <name type="common">Orchid</name>
    <dbReference type="NCBI Taxonomy" id="161865"/>
    <lineage>
        <taxon>Eukaryota</taxon>
        <taxon>Viridiplantae</taxon>
        <taxon>Streptophyta</taxon>
        <taxon>Embryophyta</taxon>
        <taxon>Tracheophyta</taxon>
        <taxon>Spermatophyta</taxon>
        <taxon>Magnoliopsida</taxon>
        <taxon>Liliopsida</taxon>
        <taxon>Asparagales</taxon>
        <taxon>Orchidaceae</taxon>
        <taxon>Epidendroideae</taxon>
        <taxon>Malaxideae</taxon>
        <taxon>Dendrobiinae</taxon>
        <taxon>Dendrobium</taxon>
    </lineage>
</organism>
<evidence type="ECO:0000256" key="1">
    <source>
        <dbReference type="SAM" id="MobiDB-lite"/>
    </source>
</evidence>
<evidence type="ECO:0000313" key="3">
    <source>
        <dbReference type="Proteomes" id="UP000775213"/>
    </source>
</evidence>
<feature type="region of interest" description="Disordered" evidence="1">
    <location>
        <begin position="1"/>
        <end position="96"/>
    </location>
</feature>
<feature type="region of interest" description="Disordered" evidence="1">
    <location>
        <begin position="226"/>
        <end position="250"/>
    </location>
</feature>
<name>A0AAV7H5Q2_DENCH</name>
<dbReference type="AlphaFoldDB" id="A0AAV7H5Q2"/>
<reference evidence="2 3" key="1">
    <citation type="journal article" date="2021" name="Hortic Res">
        <title>Chromosome-scale assembly of the Dendrobium chrysotoxum genome enhances the understanding of orchid evolution.</title>
        <authorList>
            <person name="Zhang Y."/>
            <person name="Zhang G.Q."/>
            <person name="Zhang D."/>
            <person name="Liu X.D."/>
            <person name="Xu X.Y."/>
            <person name="Sun W.H."/>
            <person name="Yu X."/>
            <person name="Zhu X."/>
            <person name="Wang Z.W."/>
            <person name="Zhao X."/>
            <person name="Zhong W.Y."/>
            <person name="Chen H."/>
            <person name="Yin W.L."/>
            <person name="Huang T."/>
            <person name="Niu S.C."/>
            <person name="Liu Z.J."/>
        </authorList>
    </citation>
    <scope>NUCLEOTIDE SEQUENCE [LARGE SCALE GENOMIC DNA]</scope>
    <source>
        <strain evidence="2">Lindl</strain>
    </source>
</reference>
<evidence type="ECO:0000313" key="2">
    <source>
        <dbReference type="EMBL" id="KAH0464431.1"/>
    </source>
</evidence>
<feature type="compositionally biased region" description="Polar residues" evidence="1">
    <location>
        <begin position="13"/>
        <end position="22"/>
    </location>
</feature>
<comment type="caution">
    <text evidence="2">The sequence shown here is derived from an EMBL/GenBank/DDBJ whole genome shotgun (WGS) entry which is preliminary data.</text>
</comment>
<keyword evidence="3" id="KW-1185">Reference proteome</keyword>
<sequence>MQITSDDDPPCRSFTSKFSQKKLSVGGPSRPRQPNESEGRSSVPPVIPSPPLPPPPPPPPLPRSQQKSPSEQGQGQLDPTVPEHSGPSTPAAVGVGDPAAVADKHLYIEPEGNIFNPSRPPTHKIRDILKRKYDAPYLSWKKILKKIRDIWFRKFQKYFRWLPEDSMRIKINFERRGSTHLTDMFTDIRNFGQHPSWIGEGVWADLSRAWASPEFIKLREQNKQNRASDYGGLGSSFHTDGSVPHTEHKR</sequence>
<feature type="compositionally biased region" description="Pro residues" evidence="1">
    <location>
        <begin position="45"/>
        <end position="62"/>
    </location>
</feature>
<dbReference type="EMBL" id="JAGFBR010000007">
    <property type="protein sequence ID" value="KAH0464431.1"/>
    <property type="molecule type" value="Genomic_DNA"/>
</dbReference>
<accession>A0AAV7H5Q2</accession>